<sequence length="241" mass="26273">MTDQGRFAAHADIEPLIVNAWRLRHDDTRQARGMALQALAVAQTRADDRGKAWAALRLTVCNQVMAVEPEAELPRLHECVTAMRALGGGACLRRGCAVPGSIGRQRAGHRLRSRRTGLTELLAGDVPTAVRHLELCFAAAVRTEDRALECTALTRLAQARLLLGEVDQARELLGHAQAMARRTGNVRDAGRVCLVWGLLERACGRADRAEVHFEAAMHEARRSHDLSLVSEVESARAALAC</sequence>
<gene>
    <name evidence="1" type="ORF">ENE75_08850</name>
</gene>
<dbReference type="EMBL" id="SACT01000002">
    <property type="protein sequence ID" value="RVT52529.1"/>
    <property type="molecule type" value="Genomic_DNA"/>
</dbReference>
<keyword evidence="2" id="KW-1185">Reference proteome</keyword>
<dbReference type="AlphaFoldDB" id="A0A3S2TRX1"/>
<dbReference type="RefSeq" id="WP_128197902.1">
    <property type="nucleotide sequence ID" value="NZ_SACT01000002.1"/>
</dbReference>
<dbReference type="Gene3D" id="1.25.40.10">
    <property type="entry name" value="Tetratricopeptide repeat domain"/>
    <property type="match status" value="1"/>
</dbReference>
<protein>
    <recommendedName>
        <fullName evidence="3">Tetratricopeptide repeat protein</fullName>
    </recommendedName>
</protein>
<comment type="caution">
    <text evidence="1">The sequence shown here is derived from an EMBL/GenBank/DDBJ whole genome shotgun (WGS) entry which is preliminary data.</text>
</comment>
<dbReference type="Proteomes" id="UP000288178">
    <property type="component" value="Unassembled WGS sequence"/>
</dbReference>
<accession>A0A3S2TRX1</accession>
<organism evidence="1 2">
    <name type="scientific">Rubrivivax albus</name>
    <dbReference type="NCBI Taxonomy" id="2499835"/>
    <lineage>
        <taxon>Bacteria</taxon>
        <taxon>Pseudomonadati</taxon>
        <taxon>Pseudomonadota</taxon>
        <taxon>Betaproteobacteria</taxon>
        <taxon>Burkholderiales</taxon>
        <taxon>Sphaerotilaceae</taxon>
        <taxon>Rubrivivax</taxon>
    </lineage>
</organism>
<name>A0A3S2TRX1_9BURK</name>
<evidence type="ECO:0000313" key="2">
    <source>
        <dbReference type="Proteomes" id="UP000288178"/>
    </source>
</evidence>
<evidence type="ECO:0008006" key="3">
    <source>
        <dbReference type="Google" id="ProtNLM"/>
    </source>
</evidence>
<dbReference type="InterPro" id="IPR011990">
    <property type="entry name" value="TPR-like_helical_dom_sf"/>
</dbReference>
<reference evidence="1 2" key="1">
    <citation type="submission" date="2019-01" db="EMBL/GenBank/DDBJ databases">
        <authorList>
            <person name="Chen W.-M."/>
        </authorList>
    </citation>
    <scope>NUCLEOTIDE SEQUENCE [LARGE SCALE GENOMIC DNA]</scope>
    <source>
        <strain evidence="1 2">ICH-3</strain>
    </source>
</reference>
<proteinExistence type="predicted"/>
<dbReference type="SUPFAM" id="SSF48452">
    <property type="entry name" value="TPR-like"/>
    <property type="match status" value="1"/>
</dbReference>
<evidence type="ECO:0000313" key="1">
    <source>
        <dbReference type="EMBL" id="RVT52529.1"/>
    </source>
</evidence>